<dbReference type="Pfam" id="PF05729">
    <property type="entry name" value="NACHT"/>
    <property type="match status" value="1"/>
</dbReference>
<evidence type="ECO:0000256" key="5">
    <source>
        <dbReference type="ARBA" id="ARBA00022840"/>
    </source>
</evidence>
<dbReference type="SUPFAM" id="SSF52047">
    <property type="entry name" value="RNI-like"/>
    <property type="match status" value="1"/>
</dbReference>
<proteinExistence type="predicted"/>
<dbReference type="GO" id="GO:0005829">
    <property type="term" value="C:cytosol"/>
    <property type="evidence" value="ECO:0007669"/>
    <property type="project" value="UniProtKB-SubCell"/>
</dbReference>
<protein>
    <submittedName>
        <fullName evidence="10">Nucleotide binding oligomerization domain containing 2</fullName>
    </submittedName>
</protein>
<sequence length="591" mass="67707">EVIHRTSKLCSKQDSGHILNQILIIIREKKLHTATEIINYIYRSQERVDTIHSEDLFTTQEQRSTRMLLVGGAGTGKSYISRRLLQKWASGKNKLFYSCVVYIPFSDLNCIEQPIDVRELLAYKCKELSPVLTDLLNNNQILIILDGLDEFKYDLNYTQYHSSREVDTIDVALPINTLVSKLITRDLLPDIDVLVTAQFHSVSEICKHFNYVFVSLGCTADYIKQYYDTFTLVNQTLKHNSNSASWCELLAMYLFPLQIKILRDTLMEISKSRDIREHNSARVFITRGESKENCCVSIESGEMDTTGFLPSLELPGHVKEIIYRLGKVSYECLLTGVQELKREDLERCHIDPKLLTKYFSSFISQVKRGGEIFAYCHDGARDMFAALYCVQEIQDGEELKQCLDAWVLGHILASYKEESLLKKVTLNHVEKLHNFIRFFMGLLPYRRIESLLHDPVLLNGAIRNSLLEWFRHCAVRDLSQMTTLNLLHCIFELHDASLTGDVSRYFKHIFLYNTPLSAADIGTLHYSLEKTTPDTVDLRGCGLGDAGLEQLSSVIRSSREVWISYNKLTEKSGRILQNVLEHPGCAMESLS</sequence>
<evidence type="ECO:0000256" key="3">
    <source>
        <dbReference type="ARBA" id="ARBA00022737"/>
    </source>
</evidence>
<name>A0A8T1SFQ1_CHESE</name>
<comment type="caution">
    <text evidence="10">The sequence shown here is derived from an EMBL/GenBank/DDBJ whole genome shotgun (WGS) entry which is preliminary data.</text>
</comment>
<keyword evidence="3" id="KW-0677">Repeat</keyword>
<keyword evidence="11" id="KW-1185">Reference proteome</keyword>
<keyword evidence="5" id="KW-0067">ATP-binding</keyword>
<accession>A0A8T1SFQ1</accession>
<dbReference type="InterPro" id="IPR027417">
    <property type="entry name" value="P-loop_NTPase"/>
</dbReference>
<dbReference type="PANTHER" id="PTHR45690:SF19">
    <property type="entry name" value="NACHT, LRR AND PYD DOMAINS-CONTAINING PROTEIN 3"/>
    <property type="match status" value="1"/>
</dbReference>
<dbReference type="InterPro" id="IPR032675">
    <property type="entry name" value="LRR_dom_sf"/>
</dbReference>
<feature type="non-terminal residue" evidence="10">
    <location>
        <position position="1"/>
    </location>
</feature>
<reference evidence="10 11" key="1">
    <citation type="journal article" date="2020" name="G3 (Bethesda)">
        <title>Draft Genome of the Common Snapping Turtle, Chelydra serpentina, a Model for Phenotypic Plasticity in Reptiles.</title>
        <authorList>
            <person name="Das D."/>
            <person name="Singh S.K."/>
            <person name="Bierstedt J."/>
            <person name="Erickson A."/>
            <person name="Galli G.L.J."/>
            <person name="Crossley D.A. 2nd"/>
            <person name="Rhen T."/>
        </authorList>
    </citation>
    <scope>NUCLEOTIDE SEQUENCE [LARGE SCALE GENOMIC DNA]</scope>
    <source>
        <strain evidence="10">KW</strain>
    </source>
</reference>
<dbReference type="PROSITE" id="PS50837">
    <property type="entry name" value="NACHT"/>
    <property type="match status" value="1"/>
</dbReference>
<evidence type="ECO:0000256" key="4">
    <source>
        <dbReference type="ARBA" id="ARBA00022741"/>
    </source>
</evidence>
<dbReference type="InterPro" id="IPR050637">
    <property type="entry name" value="NLRP_innate_immun_reg"/>
</dbReference>
<dbReference type="Gene3D" id="3.40.50.300">
    <property type="entry name" value="P-loop containing nucleotide triphosphate hydrolases"/>
    <property type="match status" value="1"/>
</dbReference>
<evidence type="ECO:0000259" key="9">
    <source>
        <dbReference type="PROSITE" id="PS50837"/>
    </source>
</evidence>
<dbReference type="Gene3D" id="3.80.10.10">
    <property type="entry name" value="Ribonuclease Inhibitor"/>
    <property type="match status" value="1"/>
</dbReference>
<keyword evidence="8" id="KW-1271">Inflammasome</keyword>
<dbReference type="OrthoDB" id="120976at2759"/>
<comment type="subcellular location">
    <subcellularLocation>
        <location evidence="1">Inflammasome</location>
    </subcellularLocation>
</comment>
<dbReference type="GO" id="GO:0005524">
    <property type="term" value="F:ATP binding"/>
    <property type="evidence" value="ECO:0007669"/>
    <property type="project" value="UniProtKB-KW"/>
</dbReference>
<evidence type="ECO:0000313" key="11">
    <source>
        <dbReference type="Proteomes" id="UP000765507"/>
    </source>
</evidence>
<keyword evidence="6" id="KW-0832">Ubl conjugation</keyword>
<keyword evidence="7" id="KW-0395">Inflammatory response</keyword>
<dbReference type="PANTHER" id="PTHR45690">
    <property type="entry name" value="NACHT, LRR AND PYD DOMAINS-CONTAINING PROTEIN 12"/>
    <property type="match status" value="1"/>
</dbReference>
<dbReference type="AlphaFoldDB" id="A0A8T1SFQ1"/>
<evidence type="ECO:0000256" key="7">
    <source>
        <dbReference type="ARBA" id="ARBA00023198"/>
    </source>
</evidence>
<organism evidence="10 11">
    <name type="scientific">Chelydra serpentina</name>
    <name type="common">Snapping turtle</name>
    <name type="synonym">Testudo serpentina</name>
    <dbReference type="NCBI Taxonomy" id="8475"/>
    <lineage>
        <taxon>Eukaryota</taxon>
        <taxon>Metazoa</taxon>
        <taxon>Chordata</taxon>
        <taxon>Craniata</taxon>
        <taxon>Vertebrata</taxon>
        <taxon>Euteleostomi</taxon>
        <taxon>Archelosauria</taxon>
        <taxon>Testudinata</taxon>
        <taxon>Testudines</taxon>
        <taxon>Cryptodira</taxon>
        <taxon>Durocryptodira</taxon>
        <taxon>Americhelydia</taxon>
        <taxon>Chelydroidea</taxon>
        <taxon>Chelydridae</taxon>
        <taxon>Chelydra</taxon>
    </lineage>
</organism>
<dbReference type="SUPFAM" id="SSF52540">
    <property type="entry name" value="P-loop containing nucleoside triphosphate hydrolases"/>
    <property type="match status" value="1"/>
</dbReference>
<evidence type="ECO:0000313" key="10">
    <source>
        <dbReference type="EMBL" id="KAG6927424.1"/>
    </source>
</evidence>
<dbReference type="Proteomes" id="UP000765507">
    <property type="component" value="Unassembled WGS sequence"/>
</dbReference>
<evidence type="ECO:0000256" key="8">
    <source>
        <dbReference type="ARBA" id="ARBA00023233"/>
    </source>
</evidence>
<dbReference type="InterPro" id="IPR041267">
    <property type="entry name" value="NLRP_HD2"/>
</dbReference>
<feature type="domain" description="NACHT" evidence="9">
    <location>
        <begin position="65"/>
        <end position="198"/>
    </location>
</feature>
<evidence type="ECO:0000256" key="1">
    <source>
        <dbReference type="ARBA" id="ARBA00004110"/>
    </source>
</evidence>
<dbReference type="EMBL" id="JAHGAV010000257">
    <property type="protein sequence ID" value="KAG6927424.1"/>
    <property type="molecule type" value="Genomic_DNA"/>
</dbReference>
<evidence type="ECO:0000256" key="6">
    <source>
        <dbReference type="ARBA" id="ARBA00022843"/>
    </source>
</evidence>
<keyword evidence="2" id="KW-0963">Cytoplasm</keyword>
<keyword evidence="4" id="KW-0547">Nucleotide-binding</keyword>
<dbReference type="Pfam" id="PF17776">
    <property type="entry name" value="NLRC4_HD2"/>
    <property type="match status" value="1"/>
</dbReference>
<dbReference type="InterPro" id="IPR007111">
    <property type="entry name" value="NACHT_NTPase"/>
</dbReference>
<evidence type="ECO:0000256" key="2">
    <source>
        <dbReference type="ARBA" id="ARBA00022490"/>
    </source>
</evidence>
<gene>
    <name evidence="10" type="primary">NOD2</name>
    <name evidence="10" type="ORF">G0U57_009893</name>
</gene>